<feature type="transmembrane region" description="Helical" evidence="4">
    <location>
        <begin position="12"/>
        <end position="30"/>
    </location>
</feature>
<keyword evidence="1" id="KW-0808">Transferase</keyword>
<reference evidence="5" key="1">
    <citation type="journal article" date="2021" name="Genome Biol. Evol.">
        <title>The assembled and annotated genome of the fairy-ring fungus Marasmius oreades.</title>
        <authorList>
            <person name="Hiltunen M."/>
            <person name="Ament-Velasquez S.L."/>
            <person name="Johannesson H."/>
        </authorList>
    </citation>
    <scope>NUCLEOTIDE SEQUENCE</scope>
    <source>
        <strain evidence="5">03SP1</strain>
    </source>
</reference>
<dbReference type="OrthoDB" id="2559662at2759"/>
<dbReference type="Proteomes" id="UP001049176">
    <property type="component" value="Chromosome 6"/>
</dbReference>
<evidence type="ECO:0000256" key="3">
    <source>
        <dbReference type="ARBA" id="ARBA00023277"/>
    </source>
</evidence>
<dbReference type="GeneID" id="66079195"/>
<dbReference type="EMBL" id="CM032186">
    <property type="protein sequence ID" value="KAG7091062.1"/>
    <property type="molecule type" value="Genomic_DNA"/>
</dbReference>
<evidence type="ECO:0000256" key="1">
    <source>
        <dbReference type="ARBA" id="ARBA00022679"/>
    </source>
</evidence>
<evidence type="ECO:0000256" key="2">
    <source>
        <dbReference type="ARBA" id="ARBA00023253"/>
    </source>
</evidence>
<dbReference type="KEGG" id="more:E1B28_010119"/>
<evidence type="ECO:0000313" key="6">
    <source>
        <dbReference type="Proteomes" id="UP001049176"/>
    </source>
</evidence>
<keyword evidence="4" id="KW-0812">Transmembrane</keyword>
<sequence length="405" mass="46417">MQSLALSWCKRWRFFLVLVCCTLLVSYGYLSYRPPYRLYTEFTNNEIQIARNFLKDQVNPKFVKFKQLQGAGFNNQVQEILLFHHLSLISSRIYTYQPFIWRPRNQELPLSVFLPGPTKFTIPFALFNEVCSPESVTHHRILGDHNDIWRLTREILEGPDRCIEIDDWILNWNYLSSPALQKVWPGFQHYLSTHFEWSSQIQAIVDRAYSTLNLHSSGTHGEPYMALHIRRGDFPGHCTSLADVGMGFTTWATLPSLNDSILPPALDAKNKSSVMEHCYSSLSRILDAIDRHAIKKSHLRALYILHDGAIDHLPVYLDLWKLEAALKNPTRAQRAGWKNGPMKLVIDSSQVPIKWGENDFTVAVDVELARNAEVFIGNGYSSLSSQIVALRLGTKEGKMEDITLL</sequence>
<evidence type="ECO:0000313" key="5">
    <source>
        <dbReference type="EMBL" id="KAG7091062.1"/>
    </source>
</evidence>
<dbReference type="Gene3D" id="3.40.50.11350">
    <property type="match status" value="1"/>
</dbReference>
<accession>A0A9P7RWL8</accession>
<proteinExistence type="predicted"/>
<keyword evidence="4" id="KW-0472">Membrane</keyword>
<comment type="caution">
    <text evidence="5">The sequence shown here is derived from an EMBL/GenBank/DDBJ whole genome shotgun (WGS) entry which is preliminary data.</text>
</comment>
<protein>
    <submittedName>
        <fullName evidence="5">Uncharacterized protein</fullName>
    </submittedName>
</protein>
<name>A0A9P7RWL8_9AGAR</name>
<dbReference type="PANTHER" id="PTHR13398">
    <property type="entry name" value="GDP-FUCOSE PROTEIN O-FUCOSYLTRANSFERASE 2"/>
    <property type="match status" value="1"/>
</dbReference>
<dbReference type="PANTHER" id="PTHR13398:SF0">
    <property type="entry name" value="GDP-FUCOSE PROTEIN O-FUCOSYLTRANSFERASE 2"/>
    <property type="match status" value="1"/>
</dbReference>
<dbReference type="GO" id="GO:0046922">
    <property type="term" value="F:peptide-O-fucosyltransferase activity"/>
    <property type="evidence" value="ECO:0007669"/>
    <property type="project" value="InterPro"/>
</dbReference>
<keyword evidence="2" id="KW-0294">Fucose metabolism</keyword>
<dbReference type="GO" id="GO:0006004">
    <property type="term" value="P:fucose metabolic process"/>
    <property type="evidence" value="ECO:0007669"/>
    <property type="project" value="UniProtKB-KW"/>
</dbReference>
<evidence type="ECO:0000256" key="4">
    <source>
        <dbReference type="SAM" id="Phobius"/>
    </source>
</evidence>
<keyword evidence="3" id="KW-0119">Carbohydrate metabolism</keyword>
<organism evidence="5 6">
    <name type="scientific">Marasmius oreades</name>
    <name type="common">fairy-ring Marasmius</name>
    <dbReference type="NCBI Taxonomy" id="181124"/>
    <lineage>
        <taxon>Eukaryota</taxon>
        <taxon>Fungi</taxon>
        <taxon>Dikarya</taxon>
        <taxon>Basidiomycota</taxon>
        <taxon>Agaricomycotina</taxon>
        <taxon>Agaricomycetes</taxon>
        <taxon>Agaricomycetidae</taxon>
        <taxon>Agaricales</taxon>
        <taxon>Marasmiineae</taxon>
        <taxon>Marasmiaceae</taxon>
        <taxon>Marasmius</taxon>
    </lineage>
</organism>
<gene>
    <name evidence="5" type="ORF">E1B28_010119</name>
</gene>
<keyword evidence="6" id="KW-1185">Reference proteome</keyword>
<dbReference type="CDD" id="cd11296">
    <property type="entry name" value="O-FucT_like"/>
    <property type="match status" value="1"/>
</dbReference>
<keyword evidence="4" id="KW-1133">Transmembrane helix</keyword>
<dbReference type="AlphaFoldDB" id="A0A9P7RWL8"/>
<dbReference type="InterPro" id="IPR045130">
    <property type="entry name" value="OFUT2-like"/>
</dbReference>
<dbReference type="RefSeq" id="XP_043007532.1">
    <property type="nucleotide sequence ID" value="XM_043155071.1"/>
</dbReference>